<organism evidence="1 2">
    <name type="scientific">Candidatus Onthousia excrementipullorum</name>
    <dbReference type="NCBI Taxonomy" id="2840884"/>
    <lineage>
        <taxon>Bacteria</taxon>
        <taxon>Bacillati</taxon>
        <taxon>Bacillota</taxon>
        <taxon>Bacilli</taxon>
        <taxon>Candidatus Onthousia</taxon>
    </lineage>
</organism>
<dbReference type="CDD" id="cd11532">
    <property type="entry name" value="NTP-PPase_COG4997"/>
    <property type="match status" value="1"/>
</dbReference>
<dbReference type="Proteomes" id="UP000824232">
    <property type="component" value="Unassembled WGS sequence"/>
</dbReference>
<sequence length="111" mass="13041">MKNKYNKLVRDNIPTIIKENGEEPIYHTLNDNEYWLALLRKDTEELQEVKDATSKDEVLKELGDKLELIRAMAEYQGFTLDDVIKQADKKKETSGGFQKRLFLETVTKKEY</sequence>
<accession>A0A9D1J2V3</accession>
<comment type="caution">
    <text evidence="1">The sequence shown here is derived from an EMBL/GenBank/DDBJ whole genome shotgun (WGS) entry which is preliminary data.</text>
</comment>
<dbReference type="Gene3D" id="1.10.287.1080">
    <property type="entry name" value="MazG-like"/>
    <property type="match status" value="1"/>
</dbReference>
<reference evidence="1" key="1">
    <citation type="submission" date="2020-10" db="EMBL/GenBank/DDBJ databases">
        <authorList>
            <person name="Gilroy R."/>
        </authorList>
    </citation>
    <scope>NUCLEOTIDE SEQUENCE</scope>
    <source>
        <strain evidence="1">CHK184-20233</strain>
    </source>
</reference>
<name>A0A9D1J2V3_9FIRM</name>
<proteinExistence type="predicted"/>
<reference evidence="1" key="2">
    <citation type="journal article" date="2021" name="PeerJ">
        <title>Extensive microbial diversity within the chicken gut microbiome revealed by metagenomics and culture.</title>
        <authorList>
            <person name="Gilroy R."/>
            <person name="Ravi A."/>
            <person name="Getino M."/>
            <person name="Pursley I."/>
            <person name="Horton D.L."/>
            <person name="Alikhan N.F."/>
            <person name="Baker D."/>
            <person name="Gharbi K."/>
            <person name="Hall N."/>
            <person name="Watson M."/>
            <person name="Adriaenssens E.M."/>
            <person name="Foster-Nyarko E."/>
            <person name="Jarju S."/>
            <person name="Secka A."/>
            <person name="Antonio M."/>
            <person name="Oren A."/>
            <person name="Chaudhuri R.R."/>
            <person name="La Ragione R."/>
            <person name="Hildebrand F."/>
            <person name="Pallen M.J."/>
        </authorList>
    </citation>
    <scope>NUCLEOTIDE SEQUENCE</scope>
    <source>
        <strain evidence="1">CHK184-20233</strain>
    </source>
</reference>
<protein>
    <submittedName>
        <fullName evidence="1">Nucleoside triphosphate pyrophosphohydrolase</fullName>
    </submittedName>
</protein>
<dbReference type="SUPFAM" id="SSF101386">
    <property type="entry name" value="all-alpha NTP pyrophosphatases"/>
    <property type="match status" value="1"/>
</dbReference>
<dbReference type="AlphaFoldDB" id="A0A9D1J2V3"/>
<dbReference type="EMBL" id="DVHC01000026">
    <property type="protein sequence ID" value="HIR58882.1"/>
    <property type="molecule type" value="Genomic_DNA"/>
</dbReference>
<evidence type="ECO:0000313" key="2">
    <source>
        <dbReference type="Proteomes" id="UP000824232"/>
    </source>
</evidence>
<dbReference type="InterPro" id="IPR038735">
    <property type="entry name" value="MSMEG_1276-like_NTP-PPase_dom"/>
</dbReference>
<gene>
    <name evidence="1" type="ORF">IAB38_02420</name>
</gene>
<evidence type="ECO:0000313" key="1">
    <source>
        <dbReference type="EMBL" id="HIR58882.1"/>
    </source>
</evidence>